<keyword evidence="2" id="KW-1185">Reference proteome</keyword>
<gene>
    <name evidence="1" type="ORF">POCTA_138.1.T0460153</name>
</gene>
<dbReference type="Proteomes" id="UP000683925">
    <property type="component" value="Unassembled WGS sequence"/>
</dbReference>
<evidence type="ECO:0000313" key="2">
    <source>
        <dbReference type="Proteomes" id="UP000683925"/>
    </source>
</evidence>
<sequence length="113" mass="12824">MSSQLTPTTDELYDSLKLTDIAKSNQSKEPSPRKYVKIEDYGNTPLDSEDSFTVNQNILPIPLKQPVQPMAVSTQGQRILINPKLIIKMLNLYISQAIIQEEDNIFNCTQLQK</sequence>
<dbReference type="AlphaFoldDB" id="A0A8S1UL54"/>
<reference evidence="1" key="1">
    <citation type="submission" date="2021-01" db="EMBL/GenBank/DDBJ databases">
        <authorList>
            <consortium name="Genoscope - CEA"/>
            <person name="William W."/>
        </authorList>
    </citation>
    <scope>NUCLEOTIDE SEQUENCE</scope>
</reference>
<comment type="caution">
    <text evidence="1">The sequence shown here is derived from an EMBL/GenBank/DDBJ whole genome shotgun (WGS) entry which is preliminary data.</text>
</comment>
<protein>
    <submittedName>
        <fullName evidence="1">Uncharacterized protein</fullName>
    </submittedName>
</protein>
<dbReference type="EMBL" id="CAJJDP010000046">
    <property type="protein sequence ID" value="CAD8165175.1"/>
    <property type="molecule type" value="Genomic_DNA"/>
</dbReference>
<evidence type="ECO:0000313" key="1">
    <source>
        <dbReference type="EMBL" id="CAD8165175.1"/>
    </source>
</evidence>
<dbReference type="OrthoDB" id="287305at2759"/>
<name>A0A8S1UL54_PAROT</name>
<proteinExistence type="predicted"/>
<accession>A0A8S1UL54</accession>
<organism evidence="1 2">
    <name type="scientific">Paramecium octaurelia</name>
    <dbReference type="NCBI Taxonomy" id="43137"/>
    <lineage>
        <taxon>Eukaryota</taxon>
        <taxon>Sar</taxon>
        <taxon>Alveolata</taxon>
        <taxon>Ciliophora</taxon>
        <taxon>Intramacronucleata</taxon>
        <taxon>Oligohymenophorea</taxon>
        <taxon>Peniculida</taxon>
        <taxon>Parameciidae</taxon>
        <taxon>Paramecium</taxon>
    </lineage>
</organism>
<dbReference type="OMA" id="EDYGNTP"/>